<dbReference type="EMBL" id="LWAE01000008">
    <property type="protein sequence ID" value="KZL89697.1"/>
    <property type="molecule type" value="Genomic_DNA"/>
</dbReference>
<evidence type="ECO:0000256" key="2">
    <source>
        <dbReference type="ARBA" id="ARBA00022723"/>
    </source>
</evidence>
<dbReference type="PATRIC" id="fig|1121326.3.peg.5254"/>
<dbReference type="InterPro" id="IPR002780">
    <property type="entry name" value="Hyd_form_HypD"/>
</dbReference>
<dbReference type="PANTHER" id="PTHR30149">
    <property type="entry name" value="HYDROGENASE PROTEIN ASSEMBLY PROTEIN HYPD"/>
    <property type="match status" value="1"/>
</dbReference>
<protein>
    <submittedName>
        <fullName evidence="4">Hydrogenase isoenzymes formation protein HypD</fullName>
    </submittedName>
</protein>
<gene>
    <name evidence="4" type="primary">hypD</name>
    <name evidence="4" type="ORF">CLMAG_51970</name>
</gene>
<keyword evidence="2" id="KW-0479">Metal-binding</keyword>
<evidence type="ECO:0000256" key="3">
    <source>
        <dbReference type="ARBA" id="ARBA00023004"/>
    </source>
</evidence>
<dbReference type="RefSeq" id="WP_066629023.1">
    <property type="nucleotide sequence ID" value="NZ_FQXL01000007.1"/>
</dbReference>
<keyword evidence="3" id="KW-0408">Iron</keyword>
<name>A0A162RC59_9CLOT</name>
<dbReference type="Gene3D" id="3.40.50.11750">
    <property type="entry name" value="HypD, alpha/beta domain 1"/>
    <property type="match status" value="2"/>
</dbReference>
<accession>A0A162RC59</accession>
<dbReference type="AlphaFoldDB" id="A0A162RC59"/>
<dbReference type="GO" id="GO:0070025">
    <property type="term" value="F:carbon monoxide binding"/>
    <property type="evidence" value="ECO:0007669"/>
    <property type="project" value="TreeGrafter"/>
</dbReference>
<dbReference type="PANTHER" id="PTHR30149:SF0">
    <property type="entry name" value="HYDROGENASE MATURATION FACTOR HYPD"/>
    <property type="match status" value="1"/>
</dbReference>
<comment type="caution">
    <text evidence="4">The sequence shown here is derived from an EMBL/GenBank/DDBJ whole genome shotgun (WGS) entry which is preliminary data.</text>
</comment>
<dbReference type="OrthoDB" id="9770424at2"/>
<dbReference type="Gene3D" id="6.10.20.100">
    <property type="match status" value="1"/>
</dbReference>
<keyword evidence="5" id="KW-1185">Reference proteome</keyword>
<evidence type="ECO:0000313" key="5">
    <source>
        <dbReference type="Proteomes" id="UP000076603"/>
    </source>
</evidence>
<dbReference type="Pfam" id="PF01924">
    <property type="entry name" value="HypD"/>
    <property type="match status" value="1"/>
</dbReference>
<proteinExistence type="inferred from homology"/>
<dbReference type="NCBIfam" id="TIGR00075">
    <property type="entry name" value="hypD"/>
    <property type="match status" value="1"/>
</dbReference>
<sequence>MKFIDEFRNEAYAKGLVKSIQNITDKKINIMEVCGSHTMAIFRYGIRDILPDNIKLISGPGCPVCVTPQSYIDTALELSGLENVIITTFGDMMRVPGRKSSLMKRKAEGADIRMVYSPMDTMILAQKNPTKKVVFLSVGFETTAPMTAVTILEAKKQNMNNLFFLTAHKLVPPVMGALMEDEEVNIDGFLLPGHVSAVIGEKAYGFLSSEYKIPGVVTGFEPLDLLQGFNTLINMINNKDFTIANDYKRIVRDNGNEKAIEYLNKVFDISASTWRGIGSVPNSGYELKKEYENYDAIKHFNIDYREYDGCPGCRCGDILKGKITPYECPLFKKACTPENPVGSCMVSSEGTCAAYYRYEVKLESDGVSTPSDS</sequence>
<evidence type="ECO:0000313" key="4">
    <source>
        <dbReference type="EMBL" id="KZL89697.1"/>
    </source>
</evidence>
<organism evidence="4 5">
    <name type="scientific">Clostridium magnum DSM 2767</name>
    <dbReference type="NCBI Taxonomy" id="1121326"/>
    <lineage>
        <taxon>Bacteria</taxon>
        <taxon>Bacillati</taxon>
        <taxon>Bacillota</taxon>
        <taxon>Clostridia</taxon>
        <taxon>Eubacteriales</taxon>
        <taxon>Clostridiaceae</taxon>
        <taxon>Clostridium</taxon>
    </lineage>
</organism>
<dbReference type="PIRSF" id="PIRSF005622">
    <property type="entry name" value="Hydrgn_mat_hypD"/>
    <property type="match status" value="1"/>
</dbReference>
<evidence type="ECO:0000256" key="1">
    <source>
        <dbReference type="ARBA" id="ARBA00007888"/>
    </source>
</evidence>
<dbReference type="GO" id="GO:0051539">
    <property type="term" value="F:4 iron, 4 sulfur cluster binding"/>
    <property type="evidence" value="ECO:0007669"/>
    <property type="project" value="TreeGrafter"/>
</dbReference>
<dbReference type="STRING" id="1121326.CLMAG_51970"/>
<dbReference type="InterPro" id="IPR042244">
    <property type="entry name" value="HypD_2_sf"/>
</dbReference>
<dbReference type="GO" id="GO:0051604">
    <property type="term" value="P:protein maturation"/>
    <property type="evidence" value="ECO:0007669"/>
    <property type="project" value="TreeGrafter"/>
</dbReference>
<dbReference type="InterPro" id="IPR042243">
    <property type="entry name" value="HypD_1"/>
</dbReference>
<comment type="similarity">
    <text evidence="1">Belongs to the HypD family.</text>
</comment>
<dbReference type="Proteomes" id="UP000076603">
    <property type="component" value="Unassembled WGS sequence"/>
</dbReference>
<reference evidence="4 5" key="1">
    <citation type="submission" date="2016-04" db="EMBL/GenBank/DDBJ databases">
        <title>Genome sequence of Clostridium magnum DSM 2767.</title>
        <authorList>
            <person name="Poehlein A."/>
            <person name="Uhlig R."/>
            <person name="Fischer R."/>
            <person name="Bahl H."/>
            <person name="Daniel R."/>
        </authorList>
    </citation>
    <scope>NUCLEOTIDE SEQUENCE [LARGE SCALE GENOMIC DNA]</scope>
    <source>
        <strain evidence="4 5">DSM 2767</strain>
    </source>
</reference>
<dbReference type="GO" id="GO:0005506">
    <property type="term" value="F:iron ion binding"/>
    <property type="evidence" value="ECO:0007669"/>
    <property type="project" value="TreeGrafter"/>
</dbReference>